<evidence type="ECO:0000313" key="1">
    <source>
        <dbReference type="EMBL" id="VDN33909.1"/>
    </source>
</evidence>
<keyword evidence="2" id="KW-1185">Reference proteome</keyword>
<dbReference type="Proteomes" id="UP000281553">
    <property type="component" value="Unassembled WGS sequence"/>
</dbReference>
<name>A0A3P7QX09_DIBLA</name>
<accession>A0A3P7QX09</accession>
<reference evidence="1 2" key="1">
    <citation type="submission" date="2018-11" db="EMBL/GenBank/DDBJ databases">
        <authorList>
            <consortium name="Pathogen Informatics"/>
        </authorList>
    </citation>
    <scope>NUCLEOTIDE SEQUENCE [LARGE SCALE GENOMIC DNA]</scope>
</reference>
<evidence type="ECO:0008006" key="3">
    <source>
        <dbReference type="Google" id="ProtNLM"/>
    </source>
</evidence>
<dbReference type="EMBL" id="UYRU01084457">
    <property type="protein sequence ID" value="VDN33909.1"/>
    <property type="molecule type" value="Genomic_DNA"/>
</dbReference>
<protein>
    <recommendedName>
        <fullName evidence="3">Fibronectin type-III domain-containing protein</fullName>
    </recommendedName>
</protein>
<sequence>MWRLKLDKKAAFIYDVREYFKQIESEEKPPQNLTVLLTDVRSAKLKVGLAEGDTEGAYAYAAVLEPLNEVNTLEYGTQIRKVHSSPNWSPSSLLPSTKYRFHGYACNSGNLRCAAAEPVTFETKEMSKLVGISRGSFSDEVT</sequence>
<gene>
    <name evidence="1" type="ORF">DILT_LOCUS16362</name>
</gene>
<dbReference type="AlphaFoldDB" id="A0A3P7QX09"/>
<proteinExistence type="predicted"/>
<evidence type="ECO:0000313" key="2">
    <source>
        <dbReference type="Proteomes" id="UP000281553"/>
    </source>
</evidence>
<organism evidence="1 2">
    <name type="scientific">Dibothriocephalus latus</name>
    <name type="common">Fish tapeworm</name>
    <name type="synonym">Diphyllobothrium latum</name>
    <dbReference type="NCBI Taxonomy" id="60516"/>
    <lineage>
        <taxon>Eukaryota</taxon>
        <taxon>Metazoa</taxon>
        <taxon>Spiralia</taxon>
        <taxon>Lophotrochozoa</taxon>
        <taxon>Platyhelminthes</taxon>
        <taxon>Cestoda</taxon>
        <taxon>Eucestoda</taxon>
        <taxon>Diphyllobothriidea</taxon>
        <taxon>Diphyllobothriidae</taxon>
        <taxon>Dibothriocephalus</taxon>
    </lineage>
</organism>